<organism evidence="6 7">
    <name type="scientific">Pneumocystis carinii (strain B80)</name>
    <name type="common">Rat pneumocystis pneumonia agent</name>
    <name type="synonym">Pneumocystis carinii f. sp. carinii</name>
    <dbReference type="NCBI Taxonomy" id="1408658"/>
    <lineage>
        <taxon>Eukaryota</taxon>
        <taxon>Fungi</taxon>
        <taxon>Dikarya</taxon>
        <taxon>Ascomycota</taxon>
        <taxon>Taphrinomycotina</taxon>
        <taxon>Pneumocystomycetes</taxon>
        <taxon>Pneumocystaceae</taxon>
        <taxon>Pneumocystis</taxon>
    </lineage>
</organism>
<dbReference type="VEuPathDB" id="FungiDB:T552_00401"/>
<protein>
    <recommendedName>
        <fullName evidence="5">RWD domain-containing protein</fullName>
    </recommendedName>
</protein>
<dbReference type="PANTHER" id="PTHR46170:SF1">
    <property type="entry name" value="GATOR COMPLEX PROTEIN WDR59"/>
    <property type="match status" value="1"/>
</dbReference>
<dbReference type="OrthoDB" id="311712at2759"/>
<evidence type="ECO:0000313" key="7">
    <source>
        <dbReference type="Proteomes" id="UP000054454"/>
    </source>
</evidence>
<evidence type="ECO:0000313" key="6">
    <source>
        <dbReference type="EMBL" id="KTW30688.1"/>
    </source>
</evidence>
<dbReference type="SMART" id="SM00320">
    <property type="entry name" value="WD40"/>
    <property type="match status" value="4"/>
</dbReference>
<dbReference type="PROSITE" id="PS50908">
    <property type="entry name" value="RWD"/>
    <property type="match status" value="1"/>
</dbReference>
<keyword evidence="2" id="KW-0677">Repeat</keyword>
<dbReference type="GO" id="GO:1990130">
    <property type="term" value="C:GATOR1 complex"/>
    <property type="evidence" value="ECO:0007669"/>
    <property type="project" value="EnsemblFungi"/>
</dbReference>
<sequence>MKAINSATLDKQISIEVDEPVGSMSISACGRDVILGLRKGLLIVDIDNPYDPPRFLPHLTTWEVADVQSSPHASRSFWVASTSNQKTIVWNLLLPSRNAIEFVLHSHSRAITDINWSTHHPDILATCSIDSYIHCWDLRDTRKPINSYCDWTAGSTQVKWNNQNEHILASSHGQFLRIWDDRYGAQPIKSIRVCEYSTKIYGIDFNRTEETKIITCSLDKSVCFWDYEKNENVPERIIRTNTPVWKARHTPFGWGVITMPQRDDNSLYLWDIQDEKSTPVEPSAKFEGHTDIVKEFVWRYSETDDISKDTRRFQLITWSKDHHLRLWPISNEILKSTGHDPEKPIRFRMSNIGAEYKTYRHEPFVDQKDTSSVHIPISPQAKSTLRSTINNKTNTLFNRYKTVTGNHIHGKYMTKSIRSYKGVQPLEWMRGVRIERSINSNSAITWNIPENLGEELSWIGQKFPKVNFEEINVAGRKCTLALNGPWGIDNTMIFIRLLVQFPFNYPNSAIPNFELEKTSSLSEENYMEIKQSLNKISESYLKKKTPCLEICIRYLLGESVLSGEWISDTEGDSSSDDDQMFSLSRSISLEKNANNIVVPSPRKCAATFCFGKLVCFFQKKNESINRAMSILSEKENKAFESPNNYFESFGNIESFINNKIGISSEDLLLRNNSLNLDEENQANSSIWRSRSFKRKNSKFNSYSSQNERYFNRRSSNIRSEDHYGNILIQNISYLEPIKETLARNYKICGSSIEVCEHNAKIALKYDLLELYEVWMLVKMIISGAELRTYTNLFENKDKTDTDLKLFICKKEQEISNFKKSMQKQPSIYNNVRSDNHPFGQWLIDRIFSYYENLRDVQTLAMLSCVLDSAELSICQISATDAGLNEKTCNSLFLQNQHKISNKNNNILLHNNATPIPERYYDHDSFLENTRISQKHISHHYLTDIKRNNSNSHEAIPFEITLPISIEDRKSEHSQSHINKNHYISVKMFNYQQLDDEYIPFSFFSEERKQLKKYYRINYAEFLIRWKLYKKRTEILKFNSKFNNNEMLFTTKKKTFVFDNKSENCVKCFSDQSSLDKNYSICKKATFFSNCIFCEVCVKGLVSGCIVCSHGGHAKCMKNWFMQTKECPTGCGCECLLWTVSKEESNDINIQNFQESEYFPEENDIKEIWCKPHNITIFKSKKLQNRHID</sequence>
<dbReference type="InterPro" id="IPR001680">
    <property type="entry name" value="WD40_rpt"/>
</dbReference>
<dbReference type="InterPro" id="IPR049566">
    <property type="entry name" value="WDR59_RTC1-like_RING_Znf"/>
</dbReference>
<evidence type="ECO:0000256" key="3">
    <source>
        <dbReference type="ARBA" id="ARBA00038452"/>
    </source>
</evidence>
<dbReference type="GO" id="GO:1904263">
    <property type="term" value="P:positive regulation of TORC1 signaling"/>
    <property type="evidence" value="ECO:0007669"/>
    <property type="project" value="TreeGrafter"/>
</dbReference>
<dbReference type="SUPFAM" id="SSF50978">
    <property type="entry name" value="WD40 repeat-like"/>
    <property type="match status" value="1"/>
</dbReference>
<dbReference type="PROSITE" id="PS50294">
    <property type="entry name" value="WD_REPEATS_REGION"/>
    <property type="match status" value="1"/>
</dbReference>
<comment type="caution">
    <text evidence="6">The sequence shown here is derived from an EMBL/GenBank/DDBJ whole genome shotgun (WGS) entry which is preliminary data.</text>
</comment>
<dbReference type="SMART" id="SM00591">
    <property type="entry name" value="RWD"/>
    <property type="match status" value="1"/>
</dbReference>
<feature type="repeat" description="WD" evidence="4">
    <location>
        <begin position="104"/>
        <end position="146"/>
    </location>
</feature>
<dbReference type="GeneID" id="28935218"/>
<evidence type="ECO:0000256" key="4">
    <source>
        <dbReference type="PROSITE-ProRule" id="PRU00221"/>
    </source>
</evidence>
<dbReference type="RefSeq" id="XP_018227284.1">
    <property type="nucleotide sequence ID" value="XM_018369016.1"/>
</dbReference>
<dbReference type="PROSITE" id="PS50082">
    <property type="entry name" value="WD_REPEATS_2"/>
    <property type="match status" value="1"/>
</dbReference>
<dbReference type="EMBL" id="LFVZ01000002">
    <property type="protein sequence ID" value="KTW30688.1"/>
    <property type="molecule type" value="Genomic_DNA"/>
</dbReference>
<dbReference type="GO" id="GO:0005774">
    <property type="term" value="C:vacuolar membrane"/>
    <property type="evidence" value="ECO:0007669"/>
    <property type="project" value="TreeGrafter"/>
</dbReference>
<evidence type="ECO:0000256" key="1">
    <source>
        <dbReference type="ARBA" id="ARBA00022574"/>
    </source>
</evidence>
<dbReference type="AlphaFoldDB" id="A0A0W4ZQN9"/>
<evidence type="ECO:0000256" key="2">
    <source>
        <dbReference type="ARBA" id="ARBA00022737"/>
    </source>
</evidence>
<dbReference type="InterPro" id="IPR006575">
    <property type="entry name" value="RWD_dom"/>
</dbReference>
<gene>
    <name evidence="6" type="ORF">T552_00401</name>
</gene>
<dbReference type="CDD" id="cd16488">
    <property type="entry name" value="mRING-H2-C3H3C2_Mio-like"/>
    <property type="match status" value="1"/>
</dbReference>
<dbReference type="InterPro" id="IPR016135">
    <property type="entry name" value="UBQ-conjugating_enzyme/RWD"/>
</dbReference>
<dbReference type="GO" id="GO:0035591">
    <property type="term" value="F:signaling adaptor activity"/>
    <property type="evidence" value="ECO:0007669"/>
    <property type="project" value="EnsemblFungi"/>
</dbReference>
<name>A0A0W4ZQN9_PNEC8</name>
<accession>A0A0W4ZQN9</accession>
<dbReference type="GO" id="GO:1904262">
    <property type="term" value="P:negative regulation of TORC1 signaling"/>
    <property type="evidence" value="ECO:0007669"/>
    <property type="project" value="EnsemblFungi"/>
</dbReference>
<proteinExistence type="inferred from homology"/>
<dbReference type="InterPro" id="IPR049567">
    <property type="entry name" value="WDR59-like"/>
</dbReference>
<reference evidence="7" key="1">
    <citation type="journal article" date="2016" name="Nat. Commun.">
        <title>Genome analysis of three Pneumocystis species reveals adaptation mechanisms to life exclusively in mammalian hosts.</title>
        <authorList>
            <person name="Ma L."/>
            <person name="Chen Z."/>
            <person name="Huang D.W."/>
            <person name="Kutty G."/>
            <person name="Ishihara M."/>
            <person name="Wang H."/>
            <person name="Abouelleil A."/>
            <person name="Bishop L."/>
            <person name="Davey E."/>
            <person name="Deng R."/>
            <person name="Deng X."/>
            <person name="Fan L."/>
            <person name="Fantoni G."/>
            <person name="Fitzgerald M."/>
            <person name="Gogineni E."/>
            <person name="Goldberg J.M."/>
            <person name="Handley G."/>
            <person name="Hu X."/>
            <person name="Huber C."/>
            <person name="Jiao X."/>
            <person name="Jones K."/>
            <person name="Levin J.Z."/>
            <person name="Liu Y."/>
            <person name="Macdonald P."/>
            <person name="Melnikov A."/>
            <person name="Raley C."/>
            <person name="Sassi M."/>
            <person name="Sherman B.T."/>
            <person name="Song X."/>
            <person name="Sykes S."/>
            <person name="Tran B."/>
            <person name="Walsh L."/>
            <person name="Xia Y."/>
            <person name="Yang J."/>
            <person name="Young S."/>
            <person name="Zeng Q."/>
            <person name="Zheng X."/>
            <person name="Stephens R."/>
            <person name="Nusbaum C."/>
            <person name="Birren B.W."/>
            <person name="Azadi P."/>
            <person name="Lempicki R.A."/>
            <person name="Cuomo C.A."/>
            <person name="Kovacs J.A."/>
        </authorList>
    </citation>
    <scope>NUCLEOTIDE SEQUENCE [LARGE SCALE GENOMIC DNA]</scope>
    <source>
        <strain evidence="7">B80</strain>
    </source>
</reference>
<comment type="similarity">
    <text evidence="3">Belongs to the WD repeat WDR59 family.</text>
</comment>
<dbReference type="GO" id="GO:0061700">
    <property type="term" value="C:GATOR2 complex"/>
    <property type="evidence" value="ECO:0007669"/>
    <property type="project" value="EnsemblFungi"/>
</dbReference>
<evidence type="ECO:0000259" key="5">
    <source>
        <dbReference type="PROSITE" id="PS50908"/>
    </source>
</evidence>
<keyword evidence="1 4" id="KW-0853">WD repeat</keyword>
<dbReference type="PANTHER" id="PTHR46170">
    <property type="entry name" value="GATOR COMPLEX PROTEIN WDR59"/>
    <property type="match status" value="1"/>
</dbReference>
<dbReference type="Gene3D" id="3.10.110.10">
    <property type="entry name" value="Ubiquitin Conjugating Enzyme"/>
    <property type="match status" value="1"/>
</dbReference>
<dbReference type="InterPro" id="IPR036322">
    <property type="entry name" value="WD40_repeat_dom_sf"/>
</dbReference>
<dbReference type="Pfam" id="PF17120">
    <property type="entry name" value="zf-RING_16"/>
    <property type="match status" value="1"/>
</dbReference>
<dbReference type="Proteomes" id="UP000054454">
    <property type="component" value="Unassembled WGS sequence"/>
</dbReference>
<feature type="domain" description="RWD" evidence="5">
    <location>
        <begin position="454"/>
        <end position="562"/>
    </location>
</feature>
<dbReference type="Gene3D" id="2.130.10.10">
    <property type="entry name" value="YVTN repeat-like/Quinoprotein amine dehydrogenase"/>
    <property type="match status" value="1"/>
</dbReference>
<dbReference type="InterPro" id="IPR015943">
    <property type="entry name" value="WD40/YVTN_repeat-like_dom_sf"/>
</dbReference>
<keyword evidence="7" id="KW-1185">Reference proteome</keyword>
<dbReference type="GO" id="GO:0034198">
    <property type="term" value="P:cellular response to amino acid starvation"/>
    <property type="evidence" value="ECO:0007669"/>
    <property type="project" value="TreeGrafter"/>
</dbReference>